<dbReference type="eggNOG" id="KOG0017">
    <property type="taxonomic scope" value="Eukaryota"/>
</dbReference>
<gene>
    <name evidence="1" type="ORF">AURDEDRAFT_29667</name>
</gene>
<evidence type="ECO:0008006" key="3">
    <source>
        <dbReference type="Google" id="ProtNLM"/>
    </source>
</evidence>
<protein>
    <recommendedName>
        <fullName evidence="3">Chromo domain-containing protein</fullName>
    </recommendedName>
</protein>
<sequence>TTFRLDLPHDLLARGVHNAFHASLIRPHVPNEDKRFPGRQLGQLPGFKDAPDEWFVTEITNHYGKGRDLLFEVTWNTGQTTWERIREVKHLSALEAYLQAMGVENTRDLP</sequence>
<dbReference type="EMBL" id="JH687909">
    <property type="protein sequence ID" value="EJD35017.1"/>
    <property type="molecule type" value="Genomic_DNA"/>
</dbReference>
<evidence type="ECO:0000313" key="2">
    <source>
        <dbReference type="Proteomes" id="UP000006514"/>
    </source>
</evidence>
<dbReference type="AlphaFoldDB" id="J0CWJ4"/>
<dbReference type="InParanoid" id="J0CWJ4"/>
<feature type="non-terminal residue" evidence="1">
    <location>
        <position position="1"/>
    </location>
</feature>
<feature type="non-terminal residue" evidence="1">
    <location>
        <position position="110"/>
    </location>
</feature>
<keyword evidence="2" id="KW-1185">Reference proteome</keyword>
<name>J0CWJ4_AURST</name>
<proteinExistence type="predicted"/>
<reference evidence="2" key="1">
    <citation type="journal article" date="2012" name="Science">
        <title>The Paleozoic origin of enzymatic lignin decomposition reconstructed from 31 fungal genomes.</title>
        <authorList>
            <person name="Floudas D."/>
            <person name="Binder M."/>
            <person name="Riley R."/>
            <person name="Barry K."/>
            <person name="Blanchette R.A."/>
            <person name="Henrissat B."/>
            <person name="Martinez A.T."/>
            <person name="Otillar R."/>
            <person name="Spatafora J.W."/>
            <person name="Yadav J.S."/>
            <person name="Aerts A."/>
            <person name="Benoit I."/>
            <person name="Boyd A."/>
            <person name="Carlson A."/>
            <person name="Copeland A."/>
            <person name="Coutinho P.M."/>
            <person name="de Vries R.P."/>
            <person name="Ferreira P."/>
            <person name="Findley K."/>
            <person name="Foster B."/>
            <person name="Gaskell J."/>
            <person name="Glotzer D."/>
            <person name="Gorecki P."/>
            <person name="Heitman J."/>
            <person name="Hesse C."/>
            <person name="Hori C."/>
            <person name="Igarashi K."/>
            <person name="Jurgens J.A."/>
            <person name="Kallen N."/>
            <person name="Kersten P."/>
            <person name="Kohler A."/>
            <person name="Kuees U."/>
            <person name="Kumar T.K.A."/>
            <person name="Kuo A."/>
            <person name="LaButti K."/>
            <person name="Larrondo L.F."/>
            <person name="Lindquist E."/>
            <person name="Ling A."/>
            <person name="Lombard V."/>
            <person name="Lucas S."/>
            <person name="Lundell T."/>
            <person name="Martin R."/>
            <person name="McLaughlin D.J."/>
            <person name="Morgenstern I."/>
            <person name="Morin E."/>
            <person name="Murat C."/>
            <person name="Nagy L.G."/>
            <person name="Nolan M."/>
            <person name="Ohm R.A."/>
            <person name="Patyshakuliyeva A."/>
            <person name="Rokas A."/>
            <person name="Ruiz-Duenas F.J."/>
            <person name="Sabat G."/>
            <person name="Salamov A."/>
            <person name="Samejima M."/>
            <person name="Schmutz J."/>
            <person name="Slot J.C."/>
            <person name="St John F."/>
            <person name="Stenlid J."/>
            <person name="Sun H."/>
            <person name="Sun S."/>
            <person name="Syed K."/>
            <person name="Tsang A."/>
            <person name="Wiebenga A."/>
            <person name="Young D."/>
            <person name="Pisabarro A."/>
            <person name="Eastwood D.C."/>
            <person name="Martin F."/>
            <person name="Cullen D."/>
            <person name="Grigoriev I.V."/>
            <person name="Hibbett D.S."/>
        </authorList>
    </citation>
    <scope>NUCLEOTIDE SEQUENCE [LARGE SCALE GENOMIC DNA]</scope>
    <source>
        <strain evidence="2">TFB10046</strain>
    </source>
</reference>
<dbReference type="OrthoDB" id="3211671at2759"/>
<dbReference type="Proteomes" id="UP000006514">
    <property type="component" value="Unassembled WGS sequence"/>
</dbReference>
<dbReference type="SUPFAM" id="SSF54160">
    <property type="entry name" value="Chromo domain-like"/>
    <property type="match status" value="1"/>
</dbReference>
<dbReference type="InterPro" id="IPR016197">
    <property type="entry name" value="Chromo-like_dom_sf"/>
</dbReference>
<accession>J0CWJ4</accession>
<dbReference type="KEGG" id="adl:AURDEDRAFT_29667"/>
<evidence type="ECO:0000313" key="1">
    <source>
        <dbReference type="EMBL" id="EJD35017.1"/>
    </source>
</evidence>
<organism evidence="1 2">
    <name type="scientific">Auricularia subglabra (strain TFB-10046 / SS5)</name>
    <name type="common">White-rot fungus</name>
    <name type="synonym">Auricularia delicata (strain TFB10046)</name>
    <dbReference type="NCBI Taxonomy" id="717982"/>
    <lineage>
        <taxon>Eukaryota</taxon>
        <taxon>Fungi</taxon>
        <taxon>Dikarya</taxon>
        <taxon>Basidiomycota</taxon>
        <taxon>Agaricomycotina</taxon>
        <taxon>Agaricomycetes</taxon>
        <taxon>Auriculariales</taxon>
        <taxon>Auriculariaceae</taxon>
        <taxon>Auricularia</taxon>
    </lineage>
</organism>